<dbReference type="InterPro" id="IPR032831">
    <property type="entry name" value="LptM_cons"/>
</dbReference>
<dbReference type="RefSeq" id="WP_110141658.1">
    <property type="nucleotide sequence ID" value="NZ_QHJG01000005.1"/>
</dbReference>
<keyword evidence="5" id="KW-0998">Cell outer membrane</keyword>
<evidence type="ECO:0000256" key="2">
    <source>
        <dbReference type="ARBA" id="ARBA00022729"/>
    </source>
</evidence>
<keyword evidence="3" id="KW-0472">Membrane</keyword>
<evidence type="ECO:0000313" key="9">
    <source>
        <dbReference type="Proteomes" id="UP000247152"/>
    </source>
</evidence>
<dbReference type="AlphaFoldDB" id="A0A317U4J4"/>
<evidence type="ECO:0008006" key="11">
    <source>
        <dbReference type="Google" id="ProtNLM"/>
    </source>
</evidence>
<dbReference type="NCBIfam" id="NF047847">
    <property type="entry name" value="SS_mature_LptM"/>
    <property type="match status" value="1"/>
</dbReference>
<dbReference type="EMBL" id="QHJG01000005">
    <property type="protein sequence ID" value="PWY56874.1"/>
    <property type="molecule type" value="Genomic_DNA"/>
</dbReference>
<accession>A0A317U4J4</accession>
<evidence type="ECO:0000256" key="6">
    <source>
        <dbReference type="ARBA" id="ARBA00023288"/>
    </source>
</evidence>
<evidence type="ECO:0000313" key="7">
    <source>
        <dbReference type="EMBL" id="PWY56874.1"/>
    </source>
</evidence>
<protein>
    <recommendedName>
        <fullName evidence="11">Lipopeptide</fullName>
    </recommendedName>
</protein>
<keyword evidence="4" id="KW-0564">Palmitate</keyword>
<dbReference type="EMBL" id="RZGX01000005">
    <property type="protein sequence ID" value="RUR24483.1"/>
    <property type="molecule type" value="Genomic_DNA"/>
</dbReference>
<dbReference type="GO" id="GO:0009279">
    <property type="term" value="C:cell outer membrane"/>
    <property type="evidence" value="ECO:0007669"/>
    <property type="project" value="UniProtKB-SubCell"/>
</dbReference>
<proteinExistence type="predicted"/>
<evidence type="ECO:0000256" key="3">
    <source>
        <dbReference type="ARBA" id="ARBA00023136"/>
    </source>
</evidence>
<dbReference type="PROSITE" id="PS51257">
    <property type="entry name" value="PROKAR_LIPOPROTEIN"/>
    <property type="match status" value="1"/>
</dbReference>
<evidence type="ECO:0000256" key="1">
    <source>
        <dbReference type="ARBA" id="ARBA00004459"/>
    </source>
</evidence>
<keyword evidence="10" id="KW-1185">Reference proteome</keyword>
<comment type="caution">
    <text evidence="7">The sequence shown here is derived from an EMBL/GenBank/DDBJ whole genome shotgun (WGS) entry which is preliminary data.</text>
</comment>
<evidence type="ECO:0000256" key="4">
    <source>
        <dbReference type="ARBA" id="ARBA00023139"/>
    </source>
</evidence>
<dbReference type="OrthoDB" id="8550022at2"/>
<reference evidence="7 9" key="1">
    <citation type="submission" date="2018-05" db="EMBL/GenBank/DDBJ databases">
        <title>Legionella qingyii sp.nov., whole genome shotgun sequence.</title>
        <authorList>
            <person name="Wu H."/>
            <person name="Zhu Q."/>
            <person name="Hu C."/>
        </authorList>
    </citation>
    <scope>NUCLEOTIDE SEQUENCE [LARGE SCALE GENOMIC DNA]</scope>
    <source>
        <strain evidence="7 9">HEB18</strain>
    </source>
</reference>
<evidence type="ECO:0000256" key="5">
    <source>
        <dbReference type="ARBA" id="ARBA00023237"/>
    </source>
</evidence>
<keyword evidence="2" id="KW-0732">Signal</keyword>
<comment type="subcellular location">
    <subcellularLocation>
        <location evidence="1">Cell outer membrane</location>
        <topology evidence="1">Lipid-anchor</topology>
    </subcellularLocation>
</comment>
<keyword evidence="6" id="KW-0449">Lipoprotein</keyword>
<name>A0A317U4J4_9GAMM</name>
<sequence length="37" mass="4158">MKRIYFLFMVCLVIFLSACGQKGPLYLPESTKSSASK</sequence>
<dbReference type="Proteomes" id="UP000247152">
    <property type="component" value="Unassembled WGS sequence"/>
</dbReference>
<organism evidence="7 9">
    <name type="scientific">Legionella qingyii</name>
    <dbReference type="NCBI Taxonomy" id="2184757"/>
    <lineage>
        <taxon>Bacteria</taxon>
        <taxon>Pseudomonadati</taxon>
        <taxon>Pseudomonadota</taxon>
        <taxon>Gammaproteobacteria</taxon>
        <taxon>Legionellales</taxon>
        <taxon>Legionellaceae</taxon>
        <taxon>Legionella</taxon>
    </lineage>
</organism>
<gene>
    <name evidence="7" type="ORF">DGG96_03910</name>
    <name evidence="8" type="ORF">ELY20_05325</name>
</gene>
<evidence type="ECO:0000313" key="8">
    <source>
        <dbReference type="EMBL" id="RUR24483.1"/>
    </source>
</evidence>
<dbReference type="Pfam" id="PF13627">
    <property type="entry name" value="LptM_cons"/>
    <property type="match status" value="1"/>
</dbReference>
<reference evidence="8 10" key="2">
    <citation type="submission" date="2018-12" db="EMBL/GenBank/DDBJ databases">
        <title>Legionella sp,whole genome shotgun sequence.</title>
        <authorList>
            <person name="Wu H."/>
        </authorList>
    </citation>
    <scope>NUCLEOTIDE SEQUENCE [LARGE SCALE GENOMIC DNA]</scope>
    <source>
        <strain evidence="10">km489</strain>
        <strain evidence="8">Km489</strain>
    </source>
</reference>
<dbReference type="Proteomes" id="UP000287374">
    <property type="component" value="Unassembled WGS sequence"/>
</dbReference>
<evidence type="ECO:0000313" key="10">
    <source>
        <dbReference type="Proteomes" id="UP000287374"/>
    </source>
</evidence>